<feature type="signal peptide" evidence="1">
    <location>
        <begin position="1"/>
        <end position="19"/>
    </location>
</feature>
<dbReference type="Gene3D" id="2.160.20.10">
    <property type="entry name" value="Single-stranded right-handed beta-helix, Pectin lyase-like"/>
    <property type="match status" value="2"/>
</dbReference>
<evidence type="ECO:0000313" key="3">
    <source>
        <dbReference type="EMBL" id="KAJ9141684.1"/>
    </source>
</evidence>
<dbReference type="InterPro" id="IPR024535">
    <property type="entry name" value="RHGA/B-epi-like_pectate_lyase"/>
</dbReference>
<dbReference type="InterPro" id="IPR039279">
    <property type="entry name" value="QRT3-like"/>
</dbReference>
<dbReference type="PANTHER" id="PTHR33928">
    <property type="entry name" value="POLYGALACTURONASE QRT3"/>
    <property type="match status" value="1"/>
</dbReference>
<dbReference type="FunFam" id="2.160.20.10:FF:000049">
    <property type="entry name" value="Putative exo-beta-1,3-glucanase"/>
    <property type="match status" value="1"/>
</dbReference>
<name>A0AA38RKW0_9PEZI</name>
<accession>A0AA38RKW0</accession>
<protein>
    <submittedName>
        <fullName evidence="3">Exo-beta-pectate lyase</fullName>
    </submittedName>
</protein>
<reference evidence="3" key="1">
    <citation type="submission" date="2022-07" db="EMBL/GenBank/DDBJ databases">
        <title>Fungi with potential for degradation of polypropylene.</title>
        <authorList>
            <person name="Gostincar C."/>
        </authorList>
    </citation>
    <scope>NUCLEOTIDE SEQUENCE</scope>
    <source>
        <strain evidence="3">EXF-13308</strain>
    </source>
</reference>
<dbReference type="GO" id="GO:0016829">
    <property type="term" value="F:lyase activity"/>
    <property type="evidence" value="ECO:0007669"/>
    <property type="project" value="UniProtKB-KW"/>
</dbReference>
<keyword evidence="1" id="KW-0732">Signal</keyword>
<dbReference type="SUPFAM" id="SSF51126">
    <property type="entry name" value="Pectin lyase-like"/>
    <property type="match status" value="2"/>
</dbReference>
<keyword evidence="3" id="KW-0456">Lyase</keyword>
<dbReference type="Proteomes" id="UP001174694">
    <property type="component" value="Unassembled WGS sequence"/>
</dbReference>
<evidence type="ECO:0000256" key="1">
    <source>
        <dbReference type="SAM" id="SignalP"/>
    </source>
</evidence>
<feature type="domain" description="Rhamnogalacturonase A/B/Epimerase-like pectate lyase" evidence="2">
    <location>
        <begin position="75"/>
        <end position="290"/>
    </location>
</feature>
<dbReference type="InterPro" id="IPR011050">
    <property type="entry name" value="Pectin_lyase_fold/virulence"/>
</dbReference>
<dbReference type="GO" id="GO:0004650">
    <property type="term" value="F:polygalacturonase activity"/>
    <property type="evidence" value="ECO:0007669"/>
    <property type="project" value="InterPro"/>
</dbReference>
<sequence length="799" mass="84042">MLGRSLALFAGLLATSAAAHPLEDGAQALEDRLIKERQETCSGPVAGNPSTWWRAEIGHNGTTPYSTDSTFQYYRTAVQYGADNTGVDDSADAFNFAINAWDRTGNTVTTRPAYIYVPPGTYRIKSPIQMLVSTFLVGDPLDPPTLIADPALGTDPVILGYDSHQGDGSATKNFYMTVRNLVIDTTEITTDTAAVGMDWSVSQGCSLSNVKIKMPNSSQHTGITMANGGSGIIISDCSFEGGAKGISLSNQQYIFKNLSFNGCNVGVYISSAFIATFQGMTFSNCNFGVDMGRSGSAGAVSLVDSSISTCNAAVNAYVSGDGEGSLTIDNLDVAGDGTVAVKSSTGDTLLEGSVPAGQTWVMGNESPQNYQSGTTYPINRPAALLSDGKYFTMQMPQYEQYDISQVVSIKGDPEFTVYGDNSHDDGPAINAILTKYTGCKIVFFPQGIYRTNETIYVPPGSRIVGEVLSVISGTGSLFFNPDSPQPVVMVGKEGEEGVAQLTDMLFSVQDVLQGATILQINMAGPNPGDVGLWNCVIRAGGSIDSLVSTNCGGSDPADCKAAFALLHVSPTASAYLEDVWGWVADHGLDPGTAAQNIAVGRGALVESTRPTWLVGTGFEHCVLYQYNLHGAANVYVGLQQTENPYWQGEGTPQRAPAPWTPSAAVGDPDFANCAAQGEGNNDQCYRAWAHTMTGSSGVVIHGSALWVFFNKMNDNAWQDAGCDATGSICQVNMARAGEGTDATFWYSLASKSATNLVYDDAGGAAAAAVVAQENNPGGWTPKGAVVAAFLRDSGVPEAQ</sequence>
<proteinExistence type="predicted"/>
<keyword evidence="4" id="KW-1185">Reference proteome</keyword>
<evidence type="ECO:0000313" key="4">
    <source>
        <dbReference type="Proteomes" id="UP001174694"/>
    </source>
</evidence>
<gene>
    <name evidence="3" type="ORF">NKR23_g7772</name>
</gene>
<organism evidence="3 4">
    <name type="scientific">Pleurostoma richardsiae</name>
    <dbReference type="NCBI Taxonomy" id="41990"/>
    <lineage>
        <taxon>Eukaryota</taxon>
        <taxon>Fungi</taxon>
        <taxon>Dikarya</taxon>
        <taxon>Ascomycota</taxon>
        <taxon>Pezizomycotina</taxon>
        <taxon>Sordariomycetes</taxon>
        <taxon>Sordariomycetidae</taxon>
        <taxon>Calosphaeriales</taxon>
        <taxon>Pleurostomataceae</taxon>
        <taxon>Pleurostoma</taxon>
    </lineage>
</organism>
<dbReference type="AlphaFoldDB" id="A0AA38RKW0"/>
<dbReference type="EMBL" id="JANBVO010000025">
    <property type="protein sequence ID" value="KAJ9141684.1"/>
    <property type="molecule type" value="Genomic_DNA"/>
</dbReference>
<dbReference type="PANTHER" id="PTHR33928:SF2">
    <property type="entry name" value="PECTATE LYASE SUPERFAMILY PROTEIN DOMAIN-CONTAINING PROTEIN-RELATED"/>
    <property type="match status" value="1"/>
</dbReference>
<comment type="caution">
    <text evidence="3">The sequence shown here is derived from an EMBL/GenBank/DDBJ whole genome shotgun (WGS) entry which is preliminary data.</text>
</comment>
<dbReference type="InterPro" id="IPR012334">
    <property type="entry name" value="Pectin_lyas_fold"/>
</dbReference>
<dbReference type="CDD" id="cd23668">
    <property type="entry name" value="GH55_beta13glucanase-like"/>
    <property type="match status" value="1"/>
</dbReference>
<dbReference type="Pfam" id="PF12708">
    <property type="entry name" value="Pect-lyase_RHGA_epim"/>
    <property type="match status" value="1"/>
</dbReference>
<evidence type="ECO:0000259" key="2">
    <source>
        <dbReference type="Pfam" id="PF12708"/>
    </source>
</evidence>
<feature type="chain" id="PRO_5041374176" evidence="1">
    <location>
        <begin position="20"/>
        <end position="799"/>
    </location>
</feature>